<reference evidence="1" key="1">
    <citation type="submission" date="2014-09" db="EMBL/GenBank/DDBJ databases">
        <authorList>
            <person name="Magalhaes I.L.F."/>
            <person name="Oliveira U."/>
            <person name="Santos F.R."/>
            <person name="Vidigal T.H.D.A."/>
            <person name="Brescovit A.D."/>
            <person name="Santos A.J."/>
        </authorList>
    </citation>
    <scope>NUCLEOTIDE SEQUENCE</scope>
    <source>
        <tissue evidence="1">Shoot tissue taken approximately 20 cm above the soil surface</tissue>
    </source>
</reference>
<evidence type="ECO:0000313" key="1">
    <source>
        <dbReference type="EMBL" id="JAE13517.1"/>
    </source>
</evidence>
<protein>
    <submittedName>
        <fullName evidence="1">Uncharacterized protein</fullName>
    </submittedName>
</protein>
<sequence length="35" mass="3971">MQECGGFYFTLKMLSIGVRHITKVTKIAIHHKPAN</sequence>
<organism evidence="1">
    <name type="scientific">Arundo donax</name>
    <name type="common">Giant reed</name>
    <name type="synonym">Donax arundinaceus</name>
    <dbReference type="NCBI Taxonomy" id="35708"/>
    <lineage>
        <taxon>Eukaryota</taxon>
        <taxon>Viridiplantae</taxon>
        <taxon>Streptophyta</taxon>
        <taxon>Embryophyta</taxon>
        <taxon>Tracheophyta</taxon>
        <taxon>Spermatophyta</taxon>
        <taxon>Magnoliopsida</taxon>
        <taxon>Liliopsida</taxon>
        <taxon>Poales</taxon>
        <taxon>Poaceae</taxon>
        <taxon>PACMAD clade</taxon>
        <taxon>Arundinoideae</taxon>
        <taxon>Arundineae</taxon>
        <taxon>Arundo</taxon>
    </lineage>
</organism>
<proteinExistence type="predicted"/>
<dbReference type="EMBL" id="GBRH01184379">
    <property type="protein sequence ID" value="JAE13517.1"/>
    <property type="molecule type" value="Transcribed_RNA"/>
</dbReference>
<dbReference type="AlphaFoldDB" id="A0A0A9FMD4"/>
<reference evidence="1" key="2">
    <citation type="journal article" date="2015" name="Data Brief">
        <title>Shoot transcriptome of the giant reed, Arundo donax.</title>
        <authorList>
            <person name="Barrero R.A."/>
            <person name="Guerrero F.D."/>
            <person name="Moolhuijzen P."/>
            <person name="Goolsby J.A."/>
            <person name="Tidwell J."/>
            <person name="Bellgard S.E."/>
            <person name="Bellgard M.I."/>
        </authorList>
    </citation>
    <scope>NUCLEOTIDE SEQUENCE</scope>
    <source>
        <tissue evidence="1">Shoot tissue taken approximately 20 cm above the soil surface</tissue>
    </source>
</reference>
<name>A0A0A9FMD4_ARUDO</name>
<accession>A0A0A9FMD4</accession>